<dbReference type="EMBL" id="JAHQXF010000002">
    <property type="protein sequence ID" value="MBV0925431.1"/>
    <property type="molecule type" value="Genomic_DNA"/>
</dbReference>
<name>A0A8J7YDW4_9EURY</name>
<accession>A0A8J7YDW4</accession>
<evidence type="ECO:0000259" key="1">
    <source>
        <dbReference type="Pfam" id="PF18545"/>
    </source>
</evidence>
<evidence type="ECO:0000313" key="2">
    <source>
        <dbReference type="EMBL" id="MBV0925431.1"/>
    </source>
</evidence>
<keyword evidence="3" id="KW-1185">Reference proteome</keyword>
<reference evidence="2 3" key="1">
    <citation type="submission" date="2021-06" db="EMBL/GenBank/DDBJ databases">
        <title>New haloarchaea isolates fom saline soil.</title>
        <authorList>
            <person name="Duran-Viseras A."/>
            <person name="Sanchez-Porro C.S."/>
            <person name="Ventosa A."/>
        </authorList>
    </citation>
    <scope>NUCLEOTIDE SEQUENCE [LARGE SCALE GENOMIC DNA]</scope>
    <source>
        <strain evidence="2 3">JCM 183640</strain>
    </source>
</reference>
<dbReference type="RefSeq" id="WP_162318257.1">
    <property type="nucleotide sequence ID" value="NZ_JAHQXF010000002.1"/>
</dbReference>
<dbReference type="InterPro" id="IPR040624">
    <property type="entry name" value="HalOD1"/>
</dbReference>
<organism evidence="2 3">
    <name type="scientific">Haloarcula limicola</name>
    <dbReference type="NCBI Taxonomy" id="1429915"/>
    <lineage>
        <taxon>Archaea</taxon>
        <taxon>Methanobacteriati</taxon>
        <taxon>Methanobacteriota</taxon>
        <taxon>Stenosarchaea group</taxon>
        <taxon>Halobacteria</taxon>
        <taxon>Halobacteriales</taxon>
        <taxon>Haloarculaceae</taxon>
        <taxon>Haloarcula</taxon>
    </lineage>
</organism>
<feature type="domain" description="Halobacterial output" evidence="1">
    <location>
        <begin position="13"/>
        <end position="87"/>
    </location>
</feature>
<evidence type="ECO:0000313" key="3">
    <source>
        <dbReference type="Proteomes" id="UP000766550"/>
    </source>
</evidence>
<dbReference type="OrthoDB" id="271604at2157"/>
<protein>
    <recommendedName>
        <fullName evidence="1">Halobacterial output domain-containing protein</fullName>
    </recommendedName>
</protein>
<proteinExistence type="predicted"/>
<comment type="caution">
    <text evidence="2">The sequence shown here is derived from an EMBL/GenBank/DDBJ whole genome shotgun (WGS) entry which is preliminary data.</text>
</comment>
<sequence>MHENVERRSLSADRPLSESVVRAIADAEDIEPAQVASRVYDVVDPDALDRLFRPANDQTRREDAQLFFRLDDYEVTIQGGELVVVRPARPAGSLEQN</sequence>
<dbReference type="AlphaFoldDB" id="A0A8J7YDW4"/>
<dbReference type="Proteomes" id="UP000766550">
    <property type="component" value="Unassembled WGS sequence"/>
</dbReference>
<gene>
    <name evidence="2" type="ORF">KTS45_14585</name>
</gene>
<dbReference type="Pfam" id="PF18545">
    <property type="entry name" value="HalOD1"/>
    <property type="match status" value="1"/>
</dbReference>